<dbReference type="PROSITE" id="PS51071">
    <property type="entry name" value="HTH_RPIR"/>
    <property type="match status" value="1"/>
</dbReference>
<dbReference type="Proteomes" id="UP000333828">
    <property type="component" value="Unassembled WGS sequence"/>
</dbReference>
<evidence type="ECO:0000256" key="3">
    <source>
        <dbReference type="ARBA" id="ARBA00023152"/>
    </source>
</evidence>
<protein>
    <submittedName>
        <fullName evidence="6">Putative HTH-type transcriptional regulator YbbH</fullName>
    </submittedName>
</protein>
<dbReference type="Gene3D" id="1.10.10.10">
    <property type="entry name" value="Winged helix-like DNA-binding domain superfamily/Winged helix DNA-binding domain"/>
    <property type="match status" value="1"/>
</dbReference>
<dbReference type="GO" id="GO:0097367">
    <property type="term" value="F:carbohydrate derivative binding"/>
    <property type="evidence" value="ECO:0007669"/>
    <property type="project" value="InterPro"/>
</dbReference>
<dbReference type="AlphaFoldDB" id="A0A5E4T6J4"/>
<keyword evidence="4" id="KW-0804">Transcription</keyword>
<dbReference type="InterPro" id="IPR046348">
    <property type="entry name" value="SIS_dom_sf"/>
</dbReference>
<dbReference type="Pfam" id="PF01380">
    <property type="entry name" value="SIS"/>
    <property type="match status" value="1"/>
</dbReference>
<dbReference type="InterPro" id="IPR035472">
    <property type="entry name" value="RpiR-like_SIS"/>
</dbReference>
<dbReference type="SUPFAM" id="SSF46689">
    <property type="entry name" value="Homeodomain-like"/>
    <property type="match status" value="1"/>
</dbReference>
<dbReference type="GO" id="GO:0003700">
    <property type="term" value="F:DNA-binding transcription factor activity"/>
    <property type="evidence" value="ECO:0007669"/>
    <property type="project" value="InterPro"/>
</dbReference>
<accession>A0A5E4T6J4</accession>
<keyword evidence="2" id="KW-0238">DNA-binding</keyword>
<feature type="domain" description="HTH rpiR-type" evidence="5">
    <location>
        <begin position="36"/>
        <end position="112"/>
    </location>
</feature>
<dbReference type="CDD" id="cd05013">
    <property type="entry name" value="SIS_RpiR"/>
    <property type="match status" value="1"/>
</dbReference>
<dbReference type="GO" id="GO:0003677">
    <property type="term" value="F:DNA binding"/>
    <property type="evidence" value="ECO:0007669"/>
    <property type="project" value="UniProtKB-KW"/>
</dbReference>
<dbReference type="Pfam" id="PF01418">
    <property type="entry name" value="HTH_6"/>
    <property type="match status" value="1"/>
</dbReference>
<dbReference type="PANTHER" id="PTHR30514">
    <property type="entry name" value="GLUCOKINASE"/>
    <property type="match status" value="1"/>
</dbReference>
<dbReference type="Gene3D" id="3.40.50.10490">
    <property type="entry name" value="Glucose-6-phosphate isomerase like protein, domain 1"/>
    <property type="match status" value="1"/>
</dbReference>
<dbReference type="InterPro" id="IPR001347">
    <property type="entry name" value="SIS_dom"/>
</dbReference>
<gene>
    <name evidence="6" type="primary">ybbH</name>
    <name evidence="6" type="ORF">PIN31115_01166</name>
</gene>
<dbReference type="GO" id="GO:0006096">
    <property type="term" value="P:glycolytic process"/>
    <property type="evidence" value="ECO:0007669"/>
    <property type="project" value="UniProtKB-KW"/>
</dbReference>
<name>A0A5E4T6J4_9BURK</name>
<evidence type="ECO:0000313" key="7">
    <source>
        <dbReference type="Proteomes" id="UP000333828"/>
    </source>
</evidence>
<reference evidence="6 7" key="1">
    <citation type="submission" date="2019-08" db="EMBL/GenBank/DDBJ databases">
        <authorList>
            <person name="Peeters C."/>
        </authorList>
    </citation>
    <scope>NUCLEOTIDE SEQUENCE [LARGE SCALE GENOMIC DNA]</scope>
    <source>
        <strain evidence="6 7">LMG 31115</strain>
    </source>
</reference>
<dbReference type="InterPro" id="IPR036388">
    <property type="entry name" value="WH-like_DNA-bd_sf"/>
</dbReference>
<sequence length="319" mass="34880">MTLKHATQPARCGNFPEPLNLRPPVTDGRLDITMNGTLQDRILQLQDDFTPSEKRLADVTLAHLSQLAAYSATELADMAQVSKASAARFFRRLGYETFNDLRTRMRDDADHGSPLYALAGIAAPAPSTNAPEGALGSHLAADLQNLAHTFERIDAADIDRAVEIAAGARRVAIAGFRNGRVLAQYMWALLTQVRDGVLLVPGAGLNLAEDLADLSADDVLIVMDFRRRVTLLRPMVEHANRVGARVVILTDPTATELPARSDVVLRCVNRTAGMFDSYIAAMSLINHLCTRLGIALGDAARERLARIERLHDDYGDLHR</sequence>
<organism evidence="6 7">
    <name type="scientific">Pandoraea iniqua</name>
    <dbReference type="NCBI Taxonomy" id="2508288"/>
    <lineage>
        <taxon>Bacteria</taxon>
        <taxon>Pseudomonadati</taxon>
        <taxon>Pseudomonadota</taxon>
        <taxon>Betaproteobacteria</taxon>
        <taxon>Burkholderiales</taxon>
        <taxon>Burkholderiaceae</taxon>
        <taxon>Pandoraea</taxon>
    </lineage>
</organism>
<evidence type="ECO:0000256" key="4">
    <source>
        <dbReference type="ARBA" id="ARBA00023163"/>
    </source>
</evidence>
<keyword evidence="3" id="KW-0324">Glycolysis</keyword>
<evidence type="ECO:0000256" key="2">
    <source>
        <dbReference type="ARBA" id="ARBA00023125"/>
    </source>
</evidence>
<dbReference type="EMBL" id="CABPSI010000001">
    <property type="protein sequence ID" value="VVD82084.1"/>
    <property type="molecule type" value="Genomic_DNA"/>
</dbReference>
<evidence type="ECO:0000259" key="5">
    <source>
        <dbReference type="PROSITE" id="PS51071"/>
    </source>
</evidence>
<dbReference type="InterPro" id="IPR009057">
    <property type="entry name" value="Homeodomain-like_sf"/>
</dbReference>
<evidence type="ECO:0000313" key="6">
    <source>
        <dbReference type="EMBL" id="VVD82084.1"/>
    </source>
</evidence>
<evidence type="ECO:0000256" key="1">
    <source>
        <dbReference type="ARBA" id="ARBA00023015"/>
    </source>
</evidence>
<keyword evidence="1" id="KW-0805">Transcription regulation</keyword>
<keyword evidence="7" id="KW-1185">Reference proteome</keyword>
<dbReference type="InterPro" id="IPR000281">
    <property type="entry name" value="HTH_RpiR"/>
</dbReference>
<proteinExistence type="predicted"/>
<dbReference type="PANTHER" id="PTHR30514:SF18">
    <property type="entry name" value="RPIR-FAMILY TRANSCRIPTIONAL REGULATOR"/>
    <property type="match status" value="1"/>
</dbReference>
<dbReference type="SUPFAM" id="SSF53697">
    <property type="entry name" value="SIS domain"/>
    <property type="match status" value="1"/>
</dbReference>
<dbReference type="InterPro" id="IPR047640">
    <property type="entry name" value="RpiR-like"/>
</dbReference>